<reference evidence="2" key="1">
    <citation type="journal article" date="2021" name="Microorganisms">
        <title>Acidisoma silvae sp. nov. and Acidisomacellulosilytica sp. nov., Two Acidophilic Bacteria Isolated from Decaying Wood, Hydrolyzing Cellulose and Producing Poly-3-hydroxybutyrate.</title>
        <authorList>
            <person name="Mieszkin S."/>
            <person name="Pouder E."/>
            <person name="Uroz S."/>
            <person name="Simon-Colin C."/>
            <person name="Alain K."/>
        </authorList>
    </citation>
    <scope>NUCLEOTIDE SEQUENCE</scope>
    <source>
        <strain evidence="2">HW T2.11</strain>
    </source>
</reference>
<protein>
    <recommendedName>
        <fullName evidence="1">DUF6915 domain-containing protein</fullName>
    </recommendedName>
</protein>
<feature type="domain" description="DUF6915" evidence="1">
    <location>
        <begin position="2"/>
        <end position="103"/>
    </location>
</feature>
<evidence type="ECO:0000259" key="1">
    <source>
        <dbReference type="Pfam" id="PF21866"/>
    </source>
</evidence>
<proteinExistence type="predicted"/>
<dbReference type="Pfam" id="PF21866">
    <property type="entry name" value="DUF6915"/>
    <property type="match status" value="1"/>
</dbReference>
<evidence type="ECO:0000313" key="2">
    <source>
        <dbReference type="EMBL" id="MCB8877875.1"/>
    </source>
</evidence>
<sequence length="120" mass="13496">MAHAYHHAVSSAKRFGGTPEDYQAIHDWMDASKVILADFRHRALRHHAEGCYAAEALFGTTIRNAAGRNVPVRQIAEQHILEDLGRIPSFADWVRCIRPEPWMARAGTKLDAEAARHAEE</sequence>
<dbReference type="RefSeq" id="WP_227323520.1">
    <property type="nucleotide sequence ID" value="NZ_JAESVB010000019.1"/>
</dbReference>
<gene>
    <name evidence="2" type="ORF">ASILVAE211_21970</name>
</gene>
<comment type="caution">
    <text evidence="2">The sequence shown here is derived from an EMBL/GenBank/DDBJ whole genome shotgun (WGS) entry which is preliminary data.</text>
</comment>
<evidence type="ECO:0000313" key="3">
    <source>
        <dbReference type="Proteomes" id="UP000708298"/>
    </source>
</evidence>
<dbReference type="EMBL" id="JAESVB010000019">
    <property type="protein sequence ID" value="MCB8877875.1"/>
    <property type="molecule type" value="Genomic_DNA"/>
</dbReference>
<organism evidence="2 3">
    <name type="scientific">Acidisoma silvae</name>
    <dbReference type="NCBI Taxonomy" id="2802396"/>
    <lineage>
        <taxon>Bacteria</taxon>
        <taxon>Pseudomonadati</taxon>
        <taxon>Pseudomonadota</taxon>
        <taxon>Alphaproteobacteria</taxon>
        <taxon>Acetobacterales</taxon>
        <taxon>Acidocellaceae</taxon>
        <taxon>Acidisoma</taxon>
    </lineage>
</organism>
<dbReference type="InterPro" id="IPR054061">
    <property type="entry name" value="DUF6915"/>
</dbReference>
<accession>A0A964E0T7</accession>
<dbReference type="Proteomes" id="UP000708298">
    <property type="component" value="Unassembled WGS sequence"/>
</dbReference>
<keyword evidence="3" id="KW-1185">Reference proteome</keyword>
<dbReference type="AlphaFoldDB" id="A0A964E0T7"/>
<name>A0A964E0T7_9PROT</name>
<reference evidence="2" key="2">
    <citation type="submission" date="2021-01" db="EMBL/GenBank/DDBJ databases">
        <authorList>
            <person name="Mieszkin S."/>
            <person name="Pouder E."/>
            <person name="Alain K."/>
        </authorList>
    </citation>
    <scope>NUCLEOTIDE SEQUENCE</scope>
    <source>
        <strain evidence="2">HW T2.11</strain>
    </source>
</reference>